<dbReference type="EMBL" id="CAEKDK010000007">
    <property type="protein sequence ID" value="CAB4286566.1"/>
    <property type="molecule type" value="Genomic_DNA"/>
</dbReference>
<name>A0A6J5VC79_PRUAR</name>
<accession>A0A6J5VC79</accession>
<feature type="compositionally biased region" description="Basic and acidic residues" evidence="1">
    <location>
        <begin position="182"/>
        <end position="195"/>
    </location>
</feature>
<proteinExistence type="predicted"/>
<gene>
    <name evidence="2" type="ORF">CURHAP_LOCUS44034</name>
</gene>
<organism evidence="2 3">
    <name type="scientific">Prunus armeniaca</name>
    <name type="common">Apricot</name>
    <name type="synonym">Armeniaca vulgaris</name>
    <dbReference type="NCBI Taxonomy" id="36596"/>
    <lineage>
        <taxon>Eukaryota</taxon>
        <taxon>Viridiplantae</taxon>
        <taxon>Streptophyta</taxon>
        <taxon>Embryophyta</taxon>
        <taxon>Tracheophyta</taxon>
        <taxon>Spermatophyta</taxon>
        <taxon>Magnoliopsida</taxon>
        <taxon>eudicotyledons</taxon>
        <taxon>Gunneridae</taxon>
        <taxon>Pentapetalae</taxon>
        <taxon>rosids</taxon>
        <taxon>fabids</taxon>
        <taxon>Rosales</taxon>
        <taxon>Rosaceae</taxon>
        <taxon>Amygdaloideae</taxon>
        <taxon>Amygdaleae</taxon>
        <taxon>Prunus</taxon>
    </lineage>
</organism>
<feature type="region of interest" description="Disordered" evidence="1">
    <location>
        <begin position="152"/>
        <end position="195"/>
    </location>
</feature>
<sequence>MFTVTMYHGGRFSDKEIEIYLEHLDCDVEDFLKCKESQSNFTVETSKAGVDTRVESGCETGVETRNVTGNEEALVRDMRRIGKGKAIVTEPSNWSDSSDGYPSSDSGLVDTGYVMHENDDIDLNILVGDDWQDGISFTNTRGQVTCEFASEARTEATNGPEQGEPDQGANDHLEGGPGPEEDGNRTKNDVIRSEQGRTGHEGFFFAMILSHWKI</sequence>
<reference evidence="2 3" key="1">
    <citation type="submission" date="2020-05" db="EMBL/GenBank/DDBJ databases">
        <authorList>
            <person name="Campoy J."/>
            <person name="Schneeberger K."/>
            <person name="Spophaly S."/>
        </authorList>
    </citation>
    <scope>NUCLEOTIDE SEQUENCE [LARGE SCALE GENOMIC DNA]</scope>
    <source>
        <strain evidence="2">PruArmRojPasFocal</strain>
    </source>
</reference>
<dbReference type="Proteomes" id="UP000507222">
    <property type="component" value="Unassembled WGS sequence"/>
</dbReference>
<evidence type="ECO:0000313" key="3">
    <source>
        <dbReference type="Proteomes" id="UP000507222"/>
    </source>
</evidence>
<evidence type="ECO:0000256" key="1">
    <source>
        <dbReference type="SAM" id="MobiDB-lite"/>
    </source>
</evidence>
<protein>
    <submittedName>
        <fullName evidence="2">Uncharacterized protein</fullName>
    </submittedName>
</protein>
<dbReference type="AlphaFoldDB" id="A0A6J5VC79"/>
<evidence type="ECO:0000313" key="2">
    <source>
        <dbReference type="EMBL" id="CAB4286566.1"/>
    </source>
</evidence>